<dbReference type="Pfam" id="PF07963">
    <property type="entry name" value="N_methyl"/>
    <property type="match status" value="1"/>
</dbReference>
<dbReference type="PANTHER" id="PTHR30093:SF44">
    <property type="entry name" value="TYPE II SECRETION SYSTEM CORE PROTEIN G"/>
    <property type="match status" value="1"/>
</dbReference>
<dbReference type="Proteomes" id="UP001523566">
    <property type="component" value="Unassembled WGS sequence"/>
</dbReference>
<dbReference type="InterPro" id="IPR045584">
    <property type="entry name" value="Pilin-like"/>
</dbReference>
<keyword evidence="8" id="KW-1185">Reference proteome</keyword>
<evidence type="ECO:0000256" key="6">
    <source>
        <dbReference type="SAM" id="Phobius"/>
    </source>
</evidence>
<name>A0ABT1EAC4_9FIRM</name>
<keyword evidence="2" id="KW-0488">Methylation</keyword>
<evidence type="ECO:0000256" key="2">
    <source>
        <dbReference type="ARBA" id="ARBA00022481"/>
    </source>
</evidence>
<dbReference type="PANTHER" id="PTHR30093">
    <property type="entry name" value="GENERAL SECRETION PATHWAY PROTEIN G"/>
    <property type="match status" value="1"/>
</dbReference>
<evidence type="ECO:0000313" key="7">
    <source>
        <dbReference type="EMBL" id="MCP1101912.1"/>
    </source>
</evidence>
<dbReference type="EMBL" id="JAMZFW010000006">
    <property type="protein sequence ID" value="MCP1101912.1"/>
    <property type="molecule type" value="Genomic_DNA"/>
</dbReference>
<dbReference type="NCBIfam" id="TIGR02532">
    <property type="entry name" value="IV_pilin_GFxxxE"/>
    <property type="match status" value="1"/>
</dbReference>
<evidence type="ECO:0000313" key="8">
    <source>
        <dbReference type="Proteomes" id="UP001523566"/>
    </source>
</evidence>
<comment type="subcellular location">
    <subcellularLocation>
        <location evidence="1">Membrane</location>
        <topology evidence="1">Single-pass membrane protein</topology>
    </subcellularLocation>
</comment>
<dbReference type="Gene3D" id="3.30.700.10">
    <property type="entry name" value="Glycoprotein, Type 4 Pilin"/>
    <property type="match status" value="1"/>
</dbReference>
<protein>
    <submittedName>
        <fullName evidence="7">Prepilin-type N-terminal cleavage/methylation domain-containing protein</fullName>
    </submittedName>
</protein>
<organism evidence="7 8">
    <name type="scientific">Aequitasia blattaphilus</name>
    <dbReference type="NCBI Taxonomy" id="2949332"/>
    <lineage>
        <taxon>Bacteria</taxon>
        <taxon>Bacillati</taxon>
        <taxon>Bacillota</taxon>
        <taxon>Clostridia</taxon>
        <taxon>Lachnospirales</taxon>
        <taxon>Lachnospiraceae</taxon>
        <taxon>Aequitasia</taxon>
    </lineage>
</organism>
<sequence length="143" mass="15682">MKVLNRFKKAMKNKKGFTLVELIVVIVIIGILAAILVPSALKWMDKAKDRQLMSEGRAVYNAVQTTVAEFVSEDKEKDVPSGEIPINSSGAADTFVGEVYENAGIKKTYSATVTLDAKKQISAFAYTQGGKTATYKDSKWEVK</sequence>
<dbReference type="InterPro" id="IPR012902">
    <property type="entry name" value="N_methyl_site"/>
</dbReference>
<keyword evidence="4 6" id="KW-1133">Transmembrane helix</keyword>
<evidence type="ECO:0000256" key="4">
    <source>
        <dbReference type="ARBA" id="ARBA00022989"/>
    </source>
</evidence>
<evidence type="ECO:0000256" key="1">
    <source>
        <dbReference type="ARBA" id="ARBA00004167"/>
    </source>
</evidence>
<dbReference type="PROSITE" id="PS00409">
    <property type="entry name" value="PROKAR_NTER_METHYL"/>
    <property type="match status" value="1"/>
</dbReference>
<gene>
    <name evidence="7" type="ORF">NK125_05710</name>
</gene>
<feature type="transmembrane region" description="Helical" evidence="6">
    <location>
        <begin position="20"/>
        <end position="41"/>
    </location>
</feature>
<dbReference type="RefSeq" id="WP_262065701.1">
    <property type="nucleotide sequence ID" value="NZ_JAMXOD010000006.1"/>
</dbReference>
<accession>A0ABT1EAC4</accession>
<keyword evidence="5 6" id="KW-0472">Membrane</keyword>
<reference evidence="7 8" key="1">
    <citation type="journal article" date="2022" name="Genome Biol. Evol.">
        <title>Host diet, physiology and behaviors set the stage for Lachnospiraceae cladogenesis.</title>
        <authorList>
            <person name="Vera-Ponce De Leon A."/>
            <person name="Schneider M."/>
            <person name="Jahnes B.C."/>
            <person name="Sadowski V."/>
            <person name="Camuy-Velez L.A."/>
            <person name="Duan J."/>
            <person name="Sabree Z.L."/>
        </authorList>
    </citation>
    <scope>NUCLEOTIDE SEQUENCE [LARGE SCALE GENOMIC DNA]</scope>
    <source>
        <strain evidence="7 8">PAL113</strain>
    </source>
</reference>
<proteinExistence type="predicted"/>
<dbReference type="SUPFAM" id="SSF54523">
    <property type="entry name" value="Pili subunits"/>
    <property type="match status" value="1"/>
</dbReference>
<evidence type="ECO:0000256" key="5">
    <source>
        <dbReference type="ARBA" id="ARBA00023136"/>
    </source>
</evidence>
<keyword evidence="3 6" id="KW-0812">Transmembrane</keyword>
<comment type="caution">
    <text evidence="7">The sequence shown here is derived from an EMBL/GenBank/DDBJ whole genome shotgun (WGS) entry which is preliminary data.</text>
</comment>
<evidence type="ECO:0000256" key="3">
    <source>
        <dbReference type="ARBA" id="ARBA00022692"/>
    </source>
</evidence>